<gene>
    <name evidence="2" type="ORF">LR394_01945</name>
</gene>
<name>A0A9X1SRX2_9ACTN</name>
<organism evidence="2 3">
    <name type="scientific">Kineosporia babensis</name>
    <dbReference type="NCBI Taxonomy" id="499548"/>
    <lineage>
        <taxon>Bacteria</taxon>
        <taxon>Bacillati</taxon>
        <taxon>Actinomycetota</taxon>
        <taxon>Actinomycetes</taxon>
        <taxon>Kineosporiales</taxon>
        <taxon>Kineosporiaceae</taxon>
        <taxon>Kineosporia</taxon>
    </lineage>
</organism>
<reference evidence="2" key="1">
    <citation type="submission" date="2021-11" db="EMBL/GenBank/DDBJ databases">
        <title>Streptomyces corallinus and Kineosporia corallina sp. nov., two new coral-derived marine actinobacteria.</title>
        <authorList>
            <person name="Buangrab K."/>
            <person name="Sutthacheep M."/>
            <person name="Yeemin T."/>
            <person name="Harunari E."/>
            <person name="Igarashi Y."/>
            <person name="Sripreechasak P."/>
            <person name="Kanchanasin P."/>
            <person name="Tanasupawat S."/>
            <person name="Phongsopitanun W."/>
        </authorList>
    </citation>
    <scope>NUCLEOTIDE SEQUENCE</scope>
    <source>
        <strain evidence="2">JCM 31032</strain>
    </source>
</reference>
<evidence type="ECO:0000313" key="3">
    <source>
        <dbReference type="Proteomes" id="UP001138997"/>
    </source>
</evidence>
<comment type="caution">
    <text evidence="2">The sequence shown here is derived from an EMBL/GenBank/DDBJ whole genome shotgun (WGS) entry which is preliminary data.</text>
</comment>
<keyword evidence="1" id="KW-0732">Signal</keyword>
<dbReference type="EMBL" id="JAJOMB010000001">
    <property type="protein sequence ID" value="MCD5309641.1"/>
    <property type="molecule type" value="Genomic_DNA"/>
</dbReference>
<dbReference type="RefSeq" id="WP_231438564.1">
    <property type="nucleotide sequence ID" value="NZ_JAJOMB010000001.1"/>
</dbReference>
<feature type="signal peptide" evidence="1">
    <location>
        <begin position="1"/>
        <end position="34"/>
    </location>
</feature>
<feature type="chain" id="PRO_5040896466" evidence="1">
    <location>
        <begin position="35"/>
        <end position="239"/>
    </location>
</feature>
<accession>A0A9X1SRX2</accession>
<keyword evidence="3" id="KW-1185">Reference proteome</keyword>
<evidence type="ECO:0000256" key="1">
    <source>
        <dbReference type="SAM" id="SignalP"/>
    </source>
</evidence>
<proteinExistence type="predicted"/>
<dbReference type="Proteomes" id="UP001138997">
    <property type="component" value="Unassembled WGS sequence"/>
</dbReference>
<protein>
    <submittedName>
        <fullName evidence="2">Uncharacterized protein</fullName>
    </submittedName>
</protein>
<sequence>MTSLRRAAASVVTAVTLASLALLAPAATASAAVAAPSAPAAPGIPSSECPLTPKLFTIYEKPTDVKFDVQSAYPYWSMRFTSTDLGTAGPYSLPDGQDRVHRFSSAKLLNSTAGLVPAKVDLITAEGEVVGTCNTSFRMRRGTSVSASVKKLKSGRQVSGTLKRVDFGKPAARAWIGFKGQEVEIQMKKKGEWVGVAWTKTQAGGKFRTTLKTTKKSQWRVEFGGTGTTGSRVSKTITK</sequence>
<evidence type="ECO:0000313" key="2">
    <source>
        <dbReference type="EMBL" id="MCD5309641.1"/>
    </source>
</evidence>
<dbReference type="AlphaFoldDB" id="A0A9X1SRX2"/>